<evidence type="ECO:0008006" key="4">
    <source>
        <dbReference type="Google" id="ProtNLM"/>
    </source>
</evidence>
<feature type="region of interest" description="Disordered" evidence="1">
    <location>
        <begin position="81"/>
        <end position="107"/>
    </location>
</feature>
<proteinExistence type="predicted"/>
<name>A0AAV0LYT0_9ROSI</name>
<dbReference type="AlphaFoldDB" id="A0AAV0LYT0"/>
<accession>A0AAV0LYT0</accession>
<feature type="compositionally biased region" description="Basic residues" evidence="1">
    <location>
        <begin position="81"/>
        <end position="90"/>
    </location>
</feature>
<gene>
    <name evidence="2" type="ORF">LITE_LOCUS25898</name>
</gene>
<evidence type="ECO:0000313" key="2">
    <source>
        <dbReference type="EMBL" id="CAI0438720.1"/>
    </source>
</evidence>
<keyword evidence="3" id="KW-1185">Reference proteome</keyword>
<sequence>MAVDLMSFRKIDDQMAIQEAANQGLQSMESLIRAMSRHHHQHSSSNIHSTAGDCTDLTEATVSRFKKVISLLNRTGHARFRRAPLLHPRPHSPPSAAAEPPPAQSCGKHRVVAAPVVPAVVQLTPPPTPIQPVAASIPAPSSFAQSQSLTLDFTKP</sequence>
<dbReference type="EMBL" id="CAMGYJ010000006">
    <property type="protein sequence ID" value="CAI0438720.1"/>
    <property type="molecule type" value="Genomic_DNA"/>
</dbReference>
<dbReference type="Proteomes" id="UP001154282">
    <property type="component" value="Unassembled WGS sequence"/>
</dbReference>
<organism evidence="2 3">
    <name type="scientific">Linum tenue</name>
    <dbReference type="NCBI Taxonomy" id="586396"/>
    <lineage>
        <taxon>Eukaryota</taxon>
        <taxon>Viridiplantae</taxon>
        <taxon>Streptophyta</taxon>
        <taxon>Embryophyta</taxon>
        <taxon>Tracheophyta</taxon>
        <taxon>Spermatophyta</taxon>
        <taxon>Magnoliopsida</taxon>
        <taxon>eudicotyledons</taxon>
        <taxon>Gunneridae</taxon>
        <taxon>Pentapetalae</taxon>
        <taxon>rosids</taxon>
        <taxon>fabids</taxon>
        <taxon>Malpighiales</taxon>
        <taxon>Linaceae</taxon>
        <taxon>Linum</taxon>
    </lineage>
</organism>
<protein>
    <recommendedName>
        <fullName evidence="4">WRKY transcription factor 11</fullName>
    </recommendedName>
</protein>
<reference evidence="2" key="1">
    <citation type="submission" date="2022-08" db="EMBL/GenBank/DDBJ databases">
        <authorList>
            <person name="Gutierrez-Valencia J."/>
        </authorList>
    </citation>
    <scope>NUCLEOTIDE SEQUENCE</scope>
</reference>
<evidence type="ECO:0000256" key="1">
    <source>
        <dbReference type="SAM" id="MobiDB-lite"/>
    </source>
</evidence>
<evidence type="ECO:0000313" key="3">
    <source>
        <dbReference type="Proteomes" id="UP001154282"/>
    </source>
</evidence>
<comment type="caution">
    <text evidence="2">The sequence shown here is derived from an EMBL/GenBank/DDBJ whole genome shotgun (WGS) entry which is preliminary data.</text>
</comment>